<evidence type="ECO:0000256" key="2">
    <source>
        <dbReference type="ARBA" id="ARBA00022448"/>
    </source>
</evidence>
<evidence type="ECO:0000313" key="10">
    <source>
        <dbReference type="Proteomes" id="UP000218896"/>
    </source>
</evidence>
<dbReference type="SUPFAM" id="SSF116726">
    <property type="entry name" value="TrkA C-terminal domain-like"/>
    <property type="match status" value="2"/>
</dbReference>
<keyword evidence="5 7" id="KW-1133">Transmembrane helix</keyword>
<feature type="transmembrane region" description="Helical" evidence="7">
    <location>
        <begin position="567"/>
        <end position="587"/>
    </location>
</feature>
<dbReference type="RefSeq" id="WP_095618365.1">
    <property type="nucleotide sequence ID" value="NZ_NSKD01000008.1"/>
</dbReference>
<dbReference type="InterPro" id="IPR004680">
    <property type="entry name" value="Cit_transptr-like_dom"/>
</dbReference>
<dbReference type="PANTHER" id="PTHR43652">
    <property type="entry name" value="BASIC AMINO ACID ANTIPORTER YFCC-RELATED"/>
    <property type="match status" value="1"/>
</dbReference>
<dbReference type="Pfam" id="PF03600">
    <property type="entry name" value="CitMHS"/>
    <property type="match status" value="1"/>
</dbReference>
<dbReference type="OrthoDB" id="9809303at2"/>
<dbReference type="PANTHER" id="PTHR43652:SF2">
    <property type="entry name" value="BASIC AMINO ACID ANTIPORTER YFCC-RELATED"/>
    <property type="match status" value="1"/>
</dbReference>
<evidence type="ECO:0000256" key="6">
    <source>
        <dbReference type="ARBA" id="ARBA00023136"/>
    </source>
</evidence>
<evidence type="ECO:0000256" key="7">
    <source>
        <dbReference type="SAM" id="Phobius"/>
    </source>
</evidence>
<keyword evidence="4" id="KW-0677">Repeat</keyword>
<dbReference type="Gene3D" id="3.30.70.1450">
    <property type="entry name" value="Regulator of K+ conductance, C-terminal domain"/>
    <property type="match status" value="2"/>
</dbReference>
<feature type="transmembrane region" description="Helical" evidence="7">
    <location>
        <begin position="134"/>
        <end position="160"/>
    </location>
</feature>
<feature type="transmembrane region" description="Helical" evidence="7">
    <location>
        <begin position="6"/>
        <end position="37"/>
    </location>
</feature>
<accession>A0A2A2EZ29</accession>
<evidence type="ECO:0000256" key="4">
    <source>
        <dbReference type="ARBA" id="ARBA00022737"/>
    </source>
</evidence>
<dbReference type="AlphaFoldDB" id="A0A2A2EZ29"/>
<keyword evidence="2" id="KW-0813">Transport</keyword>
<keyword evidence="6 7" id="KW-0472">Membrane</keyword>
<name>A0A2A2EZ29_9GAMM</name>
<gene>
    <name evidence="9" type="ORF">CK501_13970</name>
</gene>
<dbReference type="InterPro" id="IPR036721">
    <property type="entry name" value="RCK_C_sf"/>
</dbReference>
<dbReference type="FunFam" id="3.30.70.1450:FF:000009">
    <property type="entry name" value="SLC13 family permease"/>
    <property type="match status" value="1"/>
</dbReference>
<dbReference type="Proteomes" id="UP000218896">
    <property type="component" value="Unassembled WGS sequence"/>
</dbReference>
<feature type="transmembrane region" description="Helical" evidence="7">
    <location>
        <begin position="501"/>
        <end position="518"/>
    </location>
</feature>
<dbReference type="InterPro" id="IPR031312">
    <property type="entry name" value="Na/sul_symport_CS"/>
</dbReference>
<feature type="transmembrane region" description="Helical" evidence="7">
    <location>
        <begin position="49"/>
        <end position="70"/>
    </location>
</feature>
<comment type="caution">
    <text evidence="9">The sequence shown here is derived from an EMBL/GenBank/DDBJ whole genome shotgun (WGS) entry which is preliminary data.</text>
</comment>
<evidence type="ECO:0000256" key="5">
    <source>
        <dbReference type="ARBA" id="ARBA00022989"/>
    </source>
</evidence>
<evidence type="ECO:0000256" key="3">
    <source>
        <dbReference type="ARBA" id="ARBA00022692"/>
    </source>
</evidence>
<evidence type="ECO:0000259" key="8">
    <source>
        <dbReference type="PROSITE" id="PS51202"/>
    </source>
</evidence>
<feature type="transmembrane region" description="Helical" evidence="7">
    <location>
        <begin position="180"/>
        <end position="201"/>
    </location>
</feature>
<keyword evidence="10" id="KW-1185">Reference proteome</keyword>
<dbReference type="GO" id="GO:0005886">
    <property type="term" value="C:plasma membrane"/>
    <property type="evidence" value="ECO:0007669"/>
    <property type="project" value="TreeGrafter"/>
</dbReference>
<sequence length="592" mass="63891">MGWNGWISLMTVAGVLITLMTTRLGTDLVMLTALIFLTISGILTHQEALAGFSNSGLITVAFMYVIAAGIHNTGGLDWIIKHLLGHPQTVRYAQARVIAPVAGLSGFLNNTPVVATFIPAIARWARHHGIPVAPLLMTLSYAAILGGTLTLIGTSTNLIVNGLYMDLADTEGFHLFDITRISVPVVLVGLAFIVLWLPFVLRGRRNNGRQMFGDFREYTVEMAVANDGPLVGQTVEEAGLRHLQGLYLVEIEREGGVVTAVPSEERLRSGDRLVFAGDVQSIIELRQIRGLVPSTEEQPLLAKEAPERRIVEAVVSPECLAVGSTIRESRFREKYGAVVLAIARNGQRIEGNLGNIRLESADTLLLEARPVFVTRQRYSRDFLLVNDTEEESPDHRKSWRAWTILLAVVLLAATNTLSMLHAAMVGALAMMATKCLNLNLARRSLDGHVLLTIACSFALGNAMDKTGAAAWLAHGVLSLTAGDYLLMLVATYALVNVMTEMITNNAAALLTLPIVLAITQSTGMPAEPFVLTLMMAASASFTTPLGYQTNLMVFGPGGFRFIDFMRAGLPLNILCGIMTVLTVSTVYPGGAG</sequence>
<feature type="transmembrane region" description="Helical" evidence="7">
    <location>
        <begin position="97"/>
        <end position="122"/>
    </location>
</feature>
<proteinExistence type="predicted"/>
<feature type="transmembrane region" description="Helical" evidence="7">
    <location>
        <begin position="470"/>
        <end position="495"/>
    </location>
</feature>
<feature type="domain" description="RCK C-terminal" evidence="8">
    <location>
        <begin position="207"/>
        <end position="291"/>
    </location>
</feature>
<organism evidence="9 10">
    <name type="scientific">Halovibrio salipaludis</name>
    <dbReference type="NCBI Taxonomy" id="2032626"/>
    <lineage>
        <taxon>Bacteria</taxon>
        <taxon>Pseudomonadati</taxon>
        <taxon>Pseudomonadota</taxon>
        <taxon>Gammaproteobacteria</taxon>
        <taxon>Oceanospirillales</taxon>
        <taxon>Halomonadaceae</taxon>
        <taxon>Halovibrio</taxon>
    </lineage>
</organism>
<comment type="subcellular location">
    <subcellularLocation>
        <location evidence="1">Membrane</location>
        <topology evidence="1">Multi-pass membrane protein</topology>
    </subcellularLocation>
</comment>
<dbReference type="InterPro" id="IPR006037">
    <property type="entry name" value="RCK_C"/>
</dbReference>
<dbReference type="EMBL" id="NSKD01000008">
    <property type="protein sequence ID" value="PAU77800.1"/>
    <property type="molecule type" value="Genomic_DNA"/>
</dbReference>
<evidence type="ECO:0000256" key="1">
    <source>
        <dbReference type="ARBA" id="ARBA00004141"/>
    </source>
</evidence>
<dbReference type="GO" id="GO:0008324">
    <property type="term" value="F:monoatomic cation transmembrane transporter activity"/>
    <property type="evidence" value="ECO:0007669"/>
    <property type="project" value="InterPro"/>
</dbReference>
<keyword evidence="3 7" id="KW-0812">Transmembrane</keyword>
<dbReference type="PROSITE" id="PS51202">
    <property type="entry name" value="RCK_C"/>
    <property type="match status" value="2"/>
</dbReference>
<dbReference type="Pfam" id="PF02080">
    <property type="entry name" value="TrkA_C"/>
    <property type="match status" value="2"/>
</dbReference>
<reference evidence="9 10" key="1">
    <citation type="submission" date="2017-08" db="EMBL/GenBank/DDBJ databases">
        <title>Halovibrio sewagensis sp. nov., isolated from wastewater of high salinity.</title>
        <authorList>
            <person name="Dong X."/>
            <person name="Zhang G."/>
        </authorList>
    </citation>
    <scope>NUCLEOTIDE SEQUENCE [LARGE SCALE GENOMIC DNA]</scope>
    <source>
        <strain evidence="9 10">YL5-2</strain>
    </source>
</reference>
<dbReference type="PROSITE" id="PS01271">
    <property type="entry name" value="NA_SULFATE"/>
    <property type="match status" value="1"/>
</dbReference>
<dbReference type="InterPro" id="IPR051679">
    <property type="entry name" value="DASS-Related_Transporters"/>
</dbReference>
<protein>
    <submittedName>
        <fullName evidence="9">SLC13 family permease</fullName>
    </submittedName>
</protein>
<evidence type="ECO:0000313" key="9">
    <source>
        <dbReference type="EMBL" id="PAU77800.1"/>
    </source>
</evidence>
<feature type="transmembrane region" description="Helical" evidence="7">
    <location>
        <begin position="404"/>
        <end position="433"/>
    </location>
</feature>
<dbReference type="GO" id="GO:0006813">
    <property type="term" value="P:potassium ion transport"/>
    <property type="evidence" value="ECO:0007669"/>
    <property type="project" value="InterPro"/>
</dbReference>
<feature type="domain" description="RCK C-terminal" evidence="8">
    <location>
        <begin position="298"/>
        <end position="382"/>
    </location>
</feature>